<feature type="region of interest" description="Disordered" evidence="1">
    <location>
        <begin position="42"/>
        <end position="81"/>
    </location>
</feature>
<reference evidence="3" key="1">
    <citation type="journal article" date="2008" name="Nature">
        <title>The amphioxus genome and the evolution of the chordate karyotype.</title>
        <authorList>
            <consortium name="US DOE Joint Genome Institute (JGI-PGF)"/>
            <person name="Putnam N.H."/>
            <person name="Butts T."/>
            <person name="Ferrier D.E.K."/>
            <person name="Furlong R.F."/>
            <person name="Hellsten U."/>
            <person name="Kawashima T."/>
            <person name="Robinson-Rechavi M."/>
            <person name="Shoguchi E."/>
            <person name="Terry A."/>
            <person name="Yu J.-K."/>
            <person name="Benito-Gutierrez E.L."/>
            <person name="Dubchak I."/>
            <person name="Garcia-Fernandez J."/>
            <person name="Gibson-Brown J.J."/>
            <person name="Grigoriev I.V."/>
            <person name="Horton A.C."/>
            <person name="de Jong P.J."/>
            <person name="Jurka J."/>
            <person name="Kapitonov V.V."/>
            <person name="Kohara Y."/>
            <person name="Kuroki Y."/>
            <person name="Lindquist E."/>
            <person name="Lucas S."/>
            <person name="Osoegawa K."/>
            <person name="Pennacchio L.A."/>
            <person name="Salamov A.A."/>
            <person name="Satou Y."/>
            <person name="Sauka-Spengler T."/>
            <person name="Schmutz J."/>
            <person name="Shin-I T."/>
            <person name="Toyoda A."/>
            <person name="Bronner-Fraser M."/>
            <person name="Fujiyama A."/>
            <person name="Holland L.Z."/>
            <person name="Holland P.W.H."/>
            <person name="Satoh N."/>
            <person name="Rokhsar D.S."/>
        </authorList>
    </citation>
    <scope>NUCLEOTIDE SEQUENCE [LARGE SCALE GENOMIC DNA]</scope>
    <source>
        <strain evidence="3">S238N-H82</strain>
        <tissue evidence="3">Testes</tissue>
    </source>
</reference>
<keyword evidence="2" id="KW-0732">Signal</keyword>
<organism>
    <name type="scientific">Branchiostoma floridae</name>
    <name type="common">Florida lancelet</name>
    <name type="synonym">Amphioxus</name>
    <dbReference type="NCBI Taxonomy" id="7739"/>
    <lineage>
        <taxon>Eukaryota</taxon>
        <taxon>Metazoa</taxon>
        <taxon>Chordata</taxon>
        <taxon>Cephalochordata</taxon>
        <taxon>Leptocardii</taxon>
        <taxon>Amphioxiformes</taxon>
        <taxon>Branchiostomatidae</taxon>
        <taxon>Branchiostoma</taxon>
    </lineage>
</organism>
<evidence type="ECO:0000256" key="1">
    <source>
        <dbReference type="SAM" id="MobiDB-lite"/>
    </source>
</evidence>
<accession>C3YMB4</accession>
<dbReference type="AlphaFoldDB" id="C3YMB4"/>
<gene>
    <name evidence="3" type="ORF">BRAFLDRAFT_120215</name>
</gene>
<protein>
    <submittedName>
        <fullName evidence="3">Uncharacterized protein</fullName>
    </submittedName>
</protein>
<sequence length="132" mass="15593">MKLPIIIFLGILVLATAFPEGGLEGLQEELDDLETELEELEFEMEKRDQDDEDEDLEAEAEELEFEMEKRDQDDEDEDLEAEAEDLQELNMMEKRKDMHKWCMDSCKKKGKTPKNMCWKECKKWKGITRVGK</sequence>
<evidence type="ECO:0000313" key="3">
    <source>
        <dbReference type="EMBL" id="EEN58708.1"/>
    </source>
</evidence>
<proteinExistence type="predicted"/>
<dbReference type="EMBL" id="GG666529">
    <property type="protein sequence ID" value="EEN58708.1"/>
    <property type="molecule type" value="Genomic_DNA"/>
</dbReference>
<feature type="compositionally biased region" description="Acidic residues" evidence="1">
    <location>
        <begin position="50"/>
        <end position="65"/>
    </location>
</feature>
<evidence type="ECO:0000256" key="2">
    <source>
        <dbReference type="SAM" id="SignalP"/>
    </source>
</evidence>
<feature type="chain" id="PRO_5002935850" evidence="2">
    <location>
        <begin position="18"/>
        <end position="132"/>
    </location>
</feature>
<feature type="signal peptide" evidence="2">
    <location>
        <begin position="1"/>
        <end position="17"/>
    </location>
</feature>
<dbReference type="InParanoid" id="C3YMB4"/>
<name>C3YMB4_BRAFL</name>